<evidence type="ECO:0000256" key="1">
    <source>
        <dbReference type="SAM" id="SignalP"/>
    </source>
</evidence>
<feature type="signal peptide" evidence="1">
    <location>
        <begin position="1"/>
        <end position="21"/>
    </location>
</feature>
<name>A0ABM7YFY5_9BURK</name>
<protein>
    <recommendedName>
        <fullName evidence="4">Lectin</fullName>
    </recommendedName>
</protein>
<dbReference type="PROSITE" id="PS51257">
    <property type="entry name" value="PROKAR_LIPOPROTEIN"/>
    <property type="match status" value="1"/>
</dbReference>
<dbReference type="RefSeq" id="WP_251971799.1">
    <property type="nucleotide sequence ID" value="NZ_AP025730.1"/>
</dbReference>
<dbReference type="EMBL" id="AP025730">
    <property type="protein sequence ID" value="BDI03516.1"/>
    <property type="molecule type" value="Genomic_DNA"/>
</dbReference>
<organism evidence="2 3">
    <name type="scientific">Sphaerotilus microaerophilus</name>
    <dbReference type="NCBI Taxonomy" id="2914710"/>
    <lineage>
        <taxon>Bacteria</taxon>
        <taxon>Pseudomonadati</taxon>
        <taxon>Pseudomonadota</taxon>
        <taxon>Betaproteobacteria</taxon>
        <taxon>Burkholderiales</taxon>
        <taxon>Sphaerotilaceae</taxon>
        <taxon>Sphaerotilus</taxon>
    </lineage>
</organism>
<dbReference type="InterPro" id="IPR016187">
    <property type="entry name" value="CTDL_fold"/>
</dbReference>
<keyword evidence="3" id="KW-1185">Reference proteome</keyword>
<evidence type="ECO:0000313" key="2">
    <source>
        <dbReference type="EMBL" id="BDI03516.1"/>
    </source>
</evidence>
<proteinExistence type="predicted"/>
<reference evidence="2" key="1">
    <citation type="submission" date="2022-04" db="EMBL/GenBank/DDBJ databases">
        <title>Whole genome sequence of Sphaerotilus sp. FB-5.</title>
        <authorList>
            <person name="Takeda M."/>
            <person name="Narihara S."/>
            <person name="Akimoto M."/>
            <person name="Akimoto R."/>
            <person name="Nishiyashiki S."/>
            <person name="Murakami T."/>
        </authorList>
    </citation>
    <scope>NUCLEOTIDE SEQUENCE</scope>
    <source>
        <strain evidence="2">FB-5</strain>
    </source>
</reference>
<evidence type="ECO:0008006" key="4">
    <source>
        <dbReference type="Google" id="ProtNLM"/>
    </source>
</evidence>
<keyword evidence="1" id="KW-0732">Signal</keyword>
<dbReference type="Gene3D" id="3.10.100.10">
    <property type="entry name" value="Mannose-Binding Protein A, subunit A"/>
    <property type="match status" value="1"/>
</dbReference>
<evidence type="ECO:0000313" key="3">
    <source>
        <dbReference type="Proteomes" id="UP001057498"/>
    </source>
</evidence>
<sequence length="224" mass="23086">MRRTALALVPVVAAALVVACASTPATGPMSFFVTSAGPGKGGDLGGLTGADRHCQALASAAGAGSRTWRAYLSTSPTFATQTAPAVPSVNARDRIGQGPWFNAKGELIARDLAHLHNGNHLSKTTALDEMGRSVTGRGDAVNNHDILTGSRVDGTAFAPQTDTTCGNWTKSGEGAAIVGHHDRIGPLPENWATSWNFSHPTVGCSTEALRRTGGAGLFYCFAAD</sequence>
<dbReference type="Proteomes" id="UP001057498">
    <property type="component" value="Chromosome"/>
</dbReference>
<gene>
    <name evidence="2" type="ORF">CATMQ487_04860</name>
</gene>
<dbReference type="InterPro" id="IPR016186">
    <property type="entry name" value="C-type_lectin-like/link_sf"/>
</dbReference>
<accession>A0ABM7YFY5</accession>
<dbReference type="SUPFAM" id="SSF56436">
    <property type="entry name" value="C-type lectin-like"/>
    <property type="match status" value="1"/>
</dbReference>
<feature type="chain" id="PRO_5045668355" description="Lectin" evidence="1">
    <location>
        <begin position="22"/>
        <end position="224"/>
    </location>
</feature>